<dbReference type="PANTHER" id="PTHR42923:SF43">
    <property type="entry name" value="AMINE OXIDASE"/>
    <property type="match status" value="1"/>
</dbReference>
<dbReference type="EMBL" id="VTZN01000022">
    <property type="protein sequence ID" value="KAA1251107.1"/>
    <property type="molecule type" value="Genomic_DNA"/>
</dbReference>
<dbReference type="Pfam" id="PF01593">
    <property type="entry name" value="Amino_oxidase"/>
    <property type="match status" value="1"/>
</dbReference>
<proteinExistence type="predicted"/>
<comment type="caution">
    <text evidence="2">The sequence shown here is derived from an EMBL/GenBank/DDBJ whole genome shotgun (WGS) entry which is preliminary data.</text>
</comment>
<dbReference type="Gene3D" id="3.90.660.10">
    <property type="match status" value="1"/>
</dbReference>
<evidence type="ECO:0000313" key="2">
    <source>
        <dbReference type="EMBL" id="KAA1251107.1"/>
    </source>
</evidence>
<gene>
    <name evidence="2" type="ORF">F0Q45_05885</name>
</gene>
<keyword evidence="3" id="KW-1185">Reference proteome</keyword>
<dbReference type="Gene3D" id="3.50.50.60">
    <property type="entry name" value="FAD/NAD(P)-binding domain"/>
    <property type="match status" value="1"/>
</dbReference>
<name>A0A5B1BQX8_MYCSI</name>
<protein>
    <submittedName>
        <fullName evidence="2">NAD(P)/FAD-dependent oxidoreductase</fullName>
    </submittedName>
</protein>
<dbReference type="InterPro" id="IPR036188">
    <property type="entry name" value="FAD/NAD-bd_sf"/>
</dbReference>
<dbReference type="GO" id="GO:0016491">
    <property type="term" value="F:oxidoreductase activity"/>
    <property type="evidence" value="ECO:0007669"/>
    <property type="project" value="InterPro"/>
</dbReference>
<evidence type="ECO:0000259" key="1">
    <source>
        <dbReference type="Pfam" id="PF01593"/>
    </source>
</evidence>
<organism evidence="2 3">
    <name type="scientific">Mycobacterium simiae</name>
    <name type="common">Mycobacterium habana</name>
    <dbReference type="NCBI Taxonomy" id="1784"/>
    <lineage>
        <taxon>Bacteria</taxon>
        <taxon>Bacillati</taxon>
        <taxon>Actinomycetota</taxon>
        <taxon>Actinomycetes</taxon>
        <taxon>Mycobacteriales</taxon>
        <taxon>Mycobacteriaceae</taxon>
        <taxon>Mycobacterium</taxon>
        <taxon>Mycobacterium simiae complex</taxon>
    </lineage>
</organism>
<evidence type="ECO:0000313" key="3">
    <source>
        <dbReference type="Proteomes" id="UP000324701"/>
    </source>
</evidence>
<dbReference type="OrthoDB" id="7856496at2"/>
<dbReference type="AlphaFoldDB" id="A0A5B1BQX8"/>
<reference evidence="2 3" key="1">
    <citation type="submission" date="2019-09" db="EMBL/GenBank/DDBJ databases">
        <title>Report of infection by Mycobacterium simiae a patient suffering from pulmonary tuberculosis.</title>
        <authorList>
            <person name="Mohanty P.S."/>
            <person name="Bansal A.K."/>
            <person name="Singh H."/>
            <person name="Sharma S."/>
            <person name="Patil S.A."/>
            <person name="Upadhaya P."/>
            <person name="Singh P.K."/>
            <person name="Kumar D."/>
            <person name="Kumar S."/>
            <person name="Singh R.K."/>
            <person name="Chaudhary B."/>
        </authorList>
    </citation>
    <scope>NUCLEOTIDE SEQUENCE [LARGE SCALE GENOMIC DNA]</scope>
    <source>
        <strain evidence="2 3">JAL-560-SIM</strain>
    </source>
</reference>
<dbReference type="InterPro" id="IPR002937">
    <property type="entry name" value="Amino_oxidase"/>
</dbReference>
<dbReference type="PANTHER" id="PTHR42923">
    <property type="entry name" value="PROTOPORPHYRINOGEN OXIDASE"/>
    <property type="match status" value="1"/>
</dbReference>
<sequence>MFHIYFLGSSEGLVFDVTNANFDVSLWNPLQRYLTERGVRFHTGTEVLQVGPSRTKEFCVDTDSGENLDAHAVVLATDVTGLQRIVANSPNLGGEQWRHRIARLRAAAPFVVQRIWLDTPVRRDRPAFLGTAGHKPLDHISVLERYESEAATWATHHRGSVVEMHAYAISSDLPRAAVTQCLHQLYPETASARVVYERTLQRRDCALFAPGTFGSRPTVSTPHPNLVLAGDGIRIDLPVALMERAATTGWSAANELLKRWGLAGHPLCSVPNQGRSALLRSLATRASGPR</sequence>
<accession>A0A5B1BQX8</accession>
<dbReference type="Proteomes" id="UP000324701">
    <property type="component" value="Unassembled WGS sequence"/>
</dbReference>
<dbReference type="InterPro" id="IPR050464">
    <property type="entry name" value="Zeta_carotene_desat/Oxidored"/>
</dbReference>
<dbReference type="SUPFAM" id="SSF51905">
    <property type="entry name" value="FAD/NAD(P)-binding domain"/>
    <property type="match status" value="1"/>
</dbReference>
<feature type="domain" description="Amine oxidase" evidence="1">
    <location>
        <begin position="29"/>
        <end position="257"/>
    </location>
</feature>